<feature type="compositionally biased region" description="Polar residues" evidence="1">
    <location>
        <begin position="15"/>
        <end position="25"/>
    </location>
</feature>
<sequence length="206" mass="22256">MSSFGRGRGGLVRANATQISTPGTSTNLGDISGLSGEQWQTLLNILNSTKIGATEKLTGKVEIALDPMTNWAGMEEDEGATIVSRKHIQEENSTIEQNTMPIQISEVATPNSPETVTPNSLETATPNSPERDESLDTVAIHDCNREIENEVDLSGDKVENLQSHCPSLILKHYPGVCCSSLLPLHFSDIETLSWSMMLFSSATALL</sequence>
<accession>A0A5N5KNJ2</accession>
<feature type="compositionally biased region" description="Polar residues" evidence="1">
    <location>
        <begin position="109"/>
        <end position="128"/>
    </location>
</feature>
<name>A0A5N5KNJ2_9ROSI</name>
<evidence type="ECO:0000313" key="2">
    <source>
        <dbReference type="EMBL" id="KAB5531907.1"/>
    </source>
</evidence>
<reference evidence="3" key="1">
    <citation type="journal article" date="2019" name="Gigascience">
        <title>De novo genome assembly of the endangered Acer yangbiense, a plant species with extremely small populations endemic to Yunnan Province, China.</title>
        <authorList>
            <person name="Yang J."/>
            <person name="Wariss H.M."/>
            <person name="Tao L."/>
            <person name="Zhang R."/>
            <person name="Yun Q."/>
            <person name="Hollingsworth P."/>
            <person name="Dao Z."/>
            <person name="Luo G."/>
            <person name="Guo H."/>
            <person name="Ma Y."/>
            <person name="Sun W."/>
        </authorList>
    </citation>
    <scope>NUCLEOTIDE SEQUENCE [LARGE SCALE GENOMIC DNA]</scope>
    <source>
        <strain evidence="3">cv. br00</strain>
    </source>
</reference>
<evidence type="ECO:0000313" key="3">
    <source>
        <dbReference type="Proteomes" id="UP000326939"/>
    </source>
</evidence>
<feature type="region of interest" description="Disordered" evidence="1">
    <location>
        <begin position="109"/>
        <end position="132"/>
    </location>
</feature>
<gene>
    <name evidence="2" type="ORF">DKX38_018577</name>
</gene>
<proteinExistence type="predicted"/>
<comment type="caution">
    <text evidence="2">The sequence shown here is derived from an EMBL/GenBank/DDBJ whole genome shotgun (WGS) entry which is preliminary data.</text>
</comment>
<protein>
    <submittedName>
        <fullName evidence="2">Uncharacterized protein</fullName>
    </submittedName>
</protein>
<dbReference type="Proteomes" id="UP000326939">
    <property type="component" value="Chromosome 12"/>
</dbReference>
<organism evidence="2 3">
    <name type="scientific">Salix brachista</name>
    <dbReference type="NCBI Taxonomy" id="2182728"/>
    <lineage>
        <taxon>Eukaryota</taxon>
        <taxon>Viridiplantae</taxon>
        <taxon>Streptophyta</taxon>
        <taxon>Embryophyta</taxon>
        <taxon>Tracheophyta</taxon>
        <taxon>Spermatophyta</taxon>
        <taxon>Magnoliopsida</taxon>
        <taxon>eudicotyledons</taxon>
        <taxon>Gunneridae</taxon>
        <taxon>Pentapetalae</taxon>
        <taxon>rosids</taxon>
        <taxon>fabids</taxon>
        <taxon>Malpighiales</taxon>
        <taxon>Salicaceae</taxon>
        <taxon>Saliceae</taxon>
        <taxon>Salix</taxon>
    </lineage>
</organism>
<feature type="compositionally biased region" description="Gly residues" evidence="1">
    <location>
        <begin position="1"/>
        <end position="10"/>
    </location>
</feature>
<evidence type="ECO:0000256" key="1">
    <source>
        <dbReference type="SAM" id="MobiDB-lite"/>
    </source>
</evidence>
<dbReference type="EMBL" id="VDCV01000012">
    <property type="protein sequence ID" value="KAB5531907.1"/>
    <property type="molecule type" value="Genomic_DNA"/>
</dbReference>
<keyword evidence="3" id="KW-1185">Reference proteome</keyword>
<dbReference type="AlphaFoldDB" id="A0A5N5KNJ2"/>
<feature type="region of interest" description="Disordered" evidence="1">
    <location>
        <begin position="1"/>
        <end position="25"/>
    </location>
</feature>